<dbReference type="EMBL" id="BMOE01000006">
    <property type="protein sequence ID" value="GGJ76436.1"/>
    <property type="molecule type" value="Genomic_DNA"/>
</dbReference>
<dbReference type="Gene3D" id="3.30.70.270">
    <property type="match status" value="1"/>
</dbReference>
<dbReference type="InterPro" id="IPR043128">
    <property type="entry name" value="Rev_trsase/Diguanyl_cyclase"/>
</dbReference>
<dbReference type="AlphaFoldDB" id="A0A917PGM2"/>
<dbReference type="CDD" id="cd01949">
    <property type="entry name" value="GGDEF"/>
    <property type="match status" value="1"/>
</dbReference>
<dbReference type="PROSITE" id="PS50887">
    <property type="entry name" value="GGDEF"/>
    <property type="match status" value="1"/>
</dbReference>
<feature type="domain" description="GGDEF" evidence="2">
    <location>
        <begin position="143"/>
        <end position="268"/>
    </location>
</feature>
<dbReference type="Pfam" id="PF00990">
    <property type="entry name" value="GGDEF"/>
    <property type="match status" value="1"/>
</dbReference>
<reference evidence="3" key="2">
    <citation type="submission" date="2020-09" db="EMBL/GenBank/DDBJ databases">
        <authorList>
            <person name="Sun Q."/>
            <person name="Ohkuma M."/>
        </authorList>
    </citation>
    <scope>NUCLEOTIDE SEQUENCE</scope>
    <source>
        <strain evidence="3">JCM 14371</strain>
    </source>
</reference>
<comment type="caution">
    <text evidence="3">The sequence shown here is derived from an EMBL/GenBank/DDBJ whole genome shotgun (WGS) entry which is preliminary data.</text>
</comment>
<gene>
    <name evidence="3" type="ORF">GCM10008939_20780</name>
</gene>
<reference evidence="3" key="1">
    <citation type="journal article" date="2014" name="Int. J. Syst. Evol. Microbiol.">
        <title>Complete genome sequence of Corynebacterium casei LMG S-19264T (=DSM 44701T), isolated from a smear-ripened cheese.</title>
        <authorList>
            <consortium name="US DOE Joint Genome Institute (JGI-PGF)"/>
            <person name="Walter F."/>
            <person name="Albersmeier A."/>
            <person name="Kalinowski J."/>
            <person name="Ruckert C."/>
        </authorList>
    </citation>
    <scope>NUCLEOTIDE SEQUENCE</scope>
    <source>
        <strain evidence="3">JCM 14371</strain>
    </source>
</reference>
<evidence type="ECO:0000259" key="2">
    <source>
        <dbReference type="PROSITE" id="PS50887"/>
    </source>
</evidence>
<dbReference type="RefSeq" id="WP_188963184.1">
    <property type="nucleotide sequence ID" value="NZ_BMOE01000006.1"/>
</dbReference>
<keyword evidence="4" id="KW-1185">Reference proteome</keyword>
<organism evidence="3 4">
    <name type="scientific">Deinococcus aquiradiocola</name>
    <dbReference type="NCBI Taxonomy" id="393059"/>
    <lineage>
        <taxon>Bacteria</taxon>
        <taxon>Thermotogati</taxon>
        <taxon>Deinococcota</taxon>
        <taxon>Deinococci</taxon>
        <taxon>Deinococcales</taxon>
        <taxon>Deinococcaceae</taxon>
        <taxon>Deinococcus</taxon>
    </lineage>
</organism>
<evidence type="ECO:0000313" key="3">
    <source>
        <dbReference type="EMBL" id="GGJ76436.1"/>
    </source>
</evidence>
<sequence>MPDSSVSHRLLLQTLAGAPSRQHVLNELLQRLDGLESVSLWWEADDVRTLIARAGPDRPERPPLPLMAEHRYLISWSGDAKISEELIAVMGLRFVLLDAQDTMRTLRAQFGDVVRDAHTDALTGLRNRRAFDADLEALDAGGNPFAVVFIDLNGFKSVNDEHGHALGDALLRGYATWLERVVGHWGHSYRLGGDEMVVLVSAFPGTPQEFGVWARERLQVPFVDGVSASIGIAWRHEGWRAADVLRLADTRMYDAKRHRRVHAGTEDERRHPPGQEV</sequence>
<dbReference type="PANTHER" id="PTHR44757:SF2">
    <property type="entry name" value="BIOFILM ARCHITECTURE MAINTENANCE PROTEIN MBAA"/>
    <property type="match status" value="1"/>
</dbReference>
<dbReference type="PANTHER" id="PTHR44757">
    <property type="entry name" value="DIGUANYLATE CYCLASE DGCP"/>
    <property type="match status" value="1"/>
</dbReference>
<evidence type="ECO:0000256" key="1">
    <source>
        <dbReference type="SAM" id="MobiDB-lite"/>
    </source>
</evidence>
<dbReference type="SMART" id="SM00267">
    <property type="entry name" value="GGDEF"/>
    <property type="match status" value="1"/>
</dbReference>
<accession>A0A917PGM2</accession>
<name>A0A917PGM2_9DEIO</name>
<dbReference type="NCBIfam" id="TIGR00254">
    <property type="entry name" value="GGDEF"/>
    <property type="match status" value="1"/>
</dbReference>
<evidence type="ECO:0000313" key="4">
    <source>
        <dbReference type="Proteomes" id="UP000635726"/>
    </source>
</evidence>
<proteinExistence type="predicted"/>
<protein>
    <recommendedName>
        <fullName evidence="2">GGDEF domain-containing protein</fullName>
    </recommendedName>
</protein>
<dbReference type="InterPro" id="IPR029787">
    <property type="entry name" value="Nucleotide_cyclase"/>
</dbReference>
<dbReference type="Proteomes" id="UP000635726">
    <property type="component" value="Unassembled WGS sequence"/>
</dbReference>
<dbReference type="SUPFAM" id="SSF55073">
    <property type="entry name" value="Nucleotide cyclase"/>
    <property type="match status" value="1"/>
</dbReference>
<feature type="region of interest" description="Disordered" evidence="1">
    <location>
        <begin position="258"/>
        <end position="277"/>
    </location>
</feature>
<dbReference type="InterPro" id="IPR052155">
    <property type="entry name" value="Biofilm_reg_signaling"/>
</dbReference>
<dbReference type="InterPro" id="IPR000160">
    <property type="entry name" value="GGDEF_dom"/>
</dbReference>
<feature type="compositionally biased region" description="Basic and acidic residues" evidence="1">
    <location>
        <begin position="263"/>
        <end position="277"/>
    </location>
</feature>